<dbReference type="PANTHER" id="PTHR28208:SF3">
    <property type="entry name" value="PHOSPHATIDATE PHOSPHATASE APP1"/>
    <property type="match status" value="1"/>
</dbReference>
<dbReference type="InterPro" id="IPR052935">
    <property type="entry name" value="Mg2+_PAP"/>
</dbReference>
<dbReference type="EMBL" id="FQUM01000002">
    <property type="protein sequence ID" value="SHE80445.1"/>
    <property type="molecule type" value="Genomic_DNA"/>
</dbReference>
<evidence type="ECO:0000313" key="2">
    <source>
        <dbReference type="EMBL" id="SHE80445.1"/>
    </source>
</evidence>
<dbReference type="STRING" id="1484053.SAMN05444274_102442"/>
<proteinExistence type="predicted"/>
<protein>
    <submittedName>
        <fullName evidence="2">Phosphatidate phosphatase APP1</fullName>
    </submittedName>
</protein>
<dbReference type="PANTHER" id="PTHR28208">
    <property type="entry name" value="PHOSPHATIDATE PHOSPHATASE APP1"/>
    <property type="match status" value="1"/>
</dbReference>
<dbReference type="InterPro" id="IPR019236">
    <property type="entry name" value="APP1_cat"/>
</dbReference>
<dbReference type="AlphaFoldDB" id="A0A1M4WGX1"/>
<dbReference type="RefSeq" id="WP_072999639.1">
    <property type="nucleotide sequence ID" value="NZ_FQUM01000002.1"/>
</dbReference>
<evidence type="ECO:0000259" key="1">
    <source>
        <dbReference type="Pfam" id="PF09949"/>
    </source>
</evidence>
<organism evidence="2 3">
    <name type="scientific">Mariniphaga anaerophila</name>
    <dbReference type="NCBI Taxonomy" id="1484053"/>
    <lineage>
        <taxon>Bacteria</taxon>
        <taxon>Pseudomonadati</taxon>
        <taxon>Bacteroidota</taxon>
        <taxon>Bacteroidia</taxon>
        <taxon>Marinilabiliales</taxon>
        <taxon>Prolixibacteraceae</taxon>
        <taxon>Mariniphaga</taxon>
    </lineage>
</organism>
<sequence>MLTLLINKLLLKRNLRKQTAFRIIPYRGYGNEADVFVTGRVTSRKQPIRPQKKHHAINNMLATIKRYSSAGIRGIKVQAVFMEQTKISVTDEYGFVSFHFHFENAAERLLSDRWHTVHFELISPNTKNKISCSATGEVTIIPHQQKRIFISDIDDTVLLSHSTNTRKKLKLMLLKNACTRTPLQGVANFYKALASGRNQIDDNPFFYVSNSEWNLYDFMEDFFDFNSIPKGVFMLRKLKNGVLKTAASKDENYRQKQTKIESLIRFYPNQKFVLFGDNGQQDPLIYNELAKRYPNKIEAVFIRKTDSHSFSQKMDFKRATGQAASKYFEIADTQEAAVIAEKLGLIGNNYFDKKGNQQKEEKKAR</sequence>
<gene>
    <name evidence="2" type="ORF">SAMN05444274_102442</name>
</gene>
<dbReference type="GO" id="GO:0008195">
    <property type="term" value="F:phosphatidate phosphatase activity"/>
    <property type="evidence" value="ECO:0007669"/>
    <property type="project" value="InterPro"/>
</dbReference>
<accession>A0A1M4WGX1</accession>
<name>A0A1M4WGX1_9BACT</name>
<feature type="domain" description="Phosphatidate phosphatase APP1 catalytic" evidence="1">
    <location>
        <begin position="149"/>
        <end position="304"/>
    </location>
</feature>
<keyword evidence="3" id="KW-1185">Reference proteome</keyword>
<dbReference type="Proteomes" id="UP000184164">
    <property type="component" value="Unassembled WGS sequence"/>
</dbReference>
<evidence type="ECO:0000313" key="3">
    <source>
        <dbReference type="Proteomes" id="UP000184164"/>
    </source>
</evidence>
<reference evidence="2 3" key="1">
    <citation type="submission" date="2016-11" db="EMBL/GenBank/DDBJ databases">
        <authorList>
            <person name="Jaros S."/>
            <person name="Januszkiewicz K."/>
            <person name="Wedrychowicz H."/>
        </authorList>
    </citation>
    <scope>NUCLEOTIDE SEQUENCE [LARGE SCALE GENOMIC DNA]</scope>
    <source>
        <strain evidence="2 3">DSM 26910</strain>
    </source>
</reference>
<dbReference type="Pfam" id="PF09949">
    <property type="entry name" value="APP1_cat"/>
    <property type="match status" value="1"/>
</dbReference>
<dbReference type="OrthoDB" id="9789875at2"/>